<reference evidence="2 3" key="1">
    <citation type="submission" date="2017-12" db="EMBL/GenBank/DDBJ databases">
        <title>Comparative genomics of Botrytis spp.</title>
        <authorList>
            <person name="Valero-Jimenez C.A."/>
            <person name="Tapia P."/>
            <person name="Veloso J."/>
            <person name="Silva-Moreno E."/>
            <person name="Staats M."/>
            <person name="Valdes J.H."/>
            <person name="Van Kan J.A.L."/>
        </authorList>
    </citation>
    <scope>NUCLEOTIDE SEQUENCE [LARGE SCALE GENOMIC DNA]</scope>
    <source>
        <strain evidence="2 3">Be9601</strain>
    </source>
</reference>
<evidence type="ECO:0000313" key="2">
    <source>
        <dbReference type="EMBL" id="TGO72078.1"/>
    </source>
</evidence>
<dbReference type="EMBL" id="PQXM01000493">
    <property type="protein sequence ID" value="TGO72078.1"/>
    <property type="molecule type" value="Genomic_DNA"/>
</dbReference>
<protein>
    <submittedName>
        <fullName evidence="2">Uncharacterized protein</fullName>
    </submittedName>
</protein>
<feature type="transmembrane region" description="Helical" evidence="1">
    <location>
        <begin position="89"/>
        <end position="111"/>
    </location>
</feature>
<organism evidence="2 3">
    <name type="scientific">Botrytis elliptica</name>
    <dbReference type="NCBI Taxonomy" id="278938"/>
    <lineage>
        <taxon>Eukaryota</taxon>
        <taxon>Fungi</taxon>
        <taxon>Dikarya</taxon>
        <taxon>Ascomycota</taxon>
        <taxon>Pezizomycotina</taxon>
        <taxon>Leotiomycetes</taxon>
        <taxon>Helotiales</taxon>
        <taxon>Sclerotiniaceae</taxon>
        <taxon>Botrytis</taxon>
    </lineage>
</organism>
<sequence length="126" mass="14901">MSANQNTDEEAPGIPMEEELAKAYDELAEQQAHREYFAQHYKEELRRRLIAEGVDDYFNNNMRDCARLLRADMRNVGESTWPYLRRRGLNWLATHHMSISLFLISLSLWLLNWFQIISVKVVSMPK</sequence>
<keyword evidence="3" id="KW-1185">Reference proteome</keyword>
<gene>
    <name evidence="2" type="ORF">BELL_0495g00050</name>
</gene>
<evidence type="ECO:0000256" key="1">
    <source>
        <dbReference type="SAM" id="Phobius"/>
    </source>
</evidence>
<accession>A0A4Z1JER6</accession>
<dbReference type="Proteomes" id="UP000297229">
    <property type="component" value="Unassembled WGS sequence"/>
</dbReference>
<keyword evidence="1" id="KW-0472">Membrane</keyword>
<comment type="caution">
    <text evidence="2">The sequence shown here is derived from an EMBL/GenBank/DDBJ whole genome shotgun (WGS) entry which is preliminary data.</text>
</comment>
<name>A0A4Z1JER6_9HELO</name>
<keyword evidence="1" id="KW-1133">Transmembrane helix</keyword>
<evidence type="ECO:0000313" key="3">
    <source>
        <dbReference type="Proteomes" id="UP000297229"/>
    </source>
</evidence>
<keyword evidence="1" id="KW-0812">Transmembrane</keyword>
<dbReference type="AlphaFoldDB" id="A0A4Z1JER6"/>
<proteinExistence type="predicted"/>